<keyword evidence="5 6" id="KW-0238">DNA-binding</keyword>
<dbReference type="GO" id="GO:0030261">
    <property type="term" value="P:chromosome condensation"/>
    <property type="evidence" value="ECO:0007669"/>
    <property type="project" value="InterPro"/>
</dbReference>
<evidence type="ECO:0000256" key="2">
    <source>
        <dbReference type="ARBA" id="ARBA00022741"/>
    </source>
</evidence>
<organism evidence="9 10">
    <name type="scientific">Larsenimonas rhizosphaerae</name>
    <dbReference type="NCBI Taxonomy" id="2944682"/>
    <lineage>
        <taxon>Bacteria</taxon>
        <taxon>Pseudomonadati</taxon>
        <taxon>Pseudomonadota</taxon>
        <taxon>Gammaproteobacteria</taxon>
        <taxon>Oceanospirillales</taxon>
        <taxon>Halomonadaceae</taxon>
        <taxon>Larsenimonas</taxon>
    </lineage>
</organism>
<feature type="coiled-coil region" evidence="6">
    <location>
        <begin position="979"/>
        <end position="1009"/>
    </location>
</feature>
<comment type="domain">
    <text evidence="6">Contains large globular domains required for ATP hydrolysis at each terminus and a third globular domain forming a flexible hinge near the middle of the molecule. These domains are separated by coiled-coil structures.</text>
</comment>
<feature type="coiled-coil region" evidence="6">
    <location>
        <begin position="770"/>
        <end position="902"/>
    </location>
</feature>
<comment type="subunit">
    <text evidence="6">Homodimer.</text>
</comment>
<dbReference type="GO" id="GO:0006260">
    <property type="term" value="P:DNA replication"/>
    <property type="evidence" value="ECO:0007669"/>
    <property type="project" value="UniProtKB-UniRule"/>
</dbReference>
<accession>A0AA41ZCC2</accession>
<keyword evidence="2 6" id="KW-0547">Nucleotide-binding</keyword>
<keyword evidence="10" id="KW-1185">Reference proteome</keyword>
<dbReference type="GO" id="GO:0003677">
    <property type="term" value="F:DNA binding"/>
    <property type="evidence" value="ECO:0007669"/>
    <property type="project" value="UniProtKB-UniRule"/>
</dbReference>
<feature type="binding site" evidence="6">
    <location>
        <begin position="32"/>
        <end position="39"/>
    </location>
    <ligand>
        <name>ATP</name>
        <dbReference type="ChEBI" id="CHEBI:30616"/>
    </ligand>
</feature>
<feature type="coiled-coil region" evidence="6">
    <location>
        <begin position="170"/>
        <end position="221"/>
    </location>
</feature>
<feature type="compositionally biased region" description="Basic and acidic residues" evidence="7">
    <location>
        <begin position="720"/>
        <end position="731"/>
    </location>
</feature>
<dbReference type="PANTHER" id="PTHR43977">
    <property type="entry name" value="STRUCTURAL MAINTENANCE OF CHROMOSOMES PROTEIN 3"/>
    <property type="match status" value="1"/>
</dbReference>
<evidence type="ECO:0000256" key="7">
    <source>
        <dbReference type="SAM" id="MobiDB-lite"/>
    </source>
</evidence>
<dbReference type="RefSeq" id="WP_265895203.1">
    <property type="nucleotide sequence ID" value="NZ_JAPIVE010000001.1"/>
</dbReference>
<dbReference type="InterPro" id="IPR003395">
    <property type="entry name" value="RecF/RecN/SMC_N"/>
</dbReference>
<feature type="region of interest" description="Disordered" evidence="7">
    <location>
        <begin position="714"/>
        <end position="736"/>
    </location>
</feature>
<dbReference type="HAMAP" id="MF_01894">
    <property type="entry name" value="Smc_prok"/>
    <property type="match status" value="1"/>
</dbReference>
<keyword evidence="4 6" id="KW-0175">Coiled coil</keyword>
<dbReference type="PIRSF" id="PIRSF005719">
    <property type="entry name" value="SMC"/>
    <property type="match status" value="1"/>
</dbReference>
<dbReference type="Pfam" id="PF02463">
    <property type="entry name" value="SMC_N"/>
    <property type="match status" value="1"/>
</dbReference>
<evidence type="ECO:0000313" key="9">
    <source>
        <dbReference type="EMBL" id="MCX2522707.1"/>
    </source>
</evidence>
<dbReference type="GO" id="GO:0005737">
    <property type="term" value="C:cytoplasm"/>
    <property type="evidence" value="ECO:0007669"/>
    <property type="project" value="UniProtKB-SubCell"/>
</dbReference>
<evidence type="ECO:0000256" key="1">
    <source>
        <dbReference type="ARBA" id="ARBA00022490"/>
    </source>
</evidence>
<comment type="subcellular location">
    <subcellularLocation>
        <location evidence="6">Cytoplasm</location>
    </subcellularLocation>
</comment>
<sequence>MRLKSIKLAGFKSFVDPVTVPFESNMTSIVGPNGCGKSNVIDAVRWVMGESSAKMLRGESMADVIFNGSTGRKPVGQATIELLFDNQDGSLGGQYAEYREIAVKRLVTRDGQSLYYFNGQKCRRRDIADLFMGTGLGPRSYAIIGQGMISRLIEARPDELRATIEEAAGISRYKERRRETENRMRRTQENLERLDDLREELDKQLERLKRQADAARRYQELKGREHRLRGELALMRGRALRDQQQQQAHRVRELEIEVEKNVFGVRESESGLEQARSAHDDMADTLEQHQAAFYETGAAIARIEQSIEHARSREQQLAADLDNARRELGELEQLGSDDVRRLEDIDTRLEALAPEQETAQEQLELLTDQLEQARMMQEQAQEDWDHFSEEDQAASRQAERLQQEIRQHESRLRELEQQRHRRQAQWQELPEDAALREEYHLSQTDREGLDEQLADADMQRETLQARRSDAAQTLTDAGTRRDALVREQTTLQGELASLEALIEAALGQDDDSLDEYLTRLDWRSTPRLGEQLEVDGDWATAAEWVLSPWLTARVGTALPPEVSQHQLPQGELALLEQARIAPEPGTLGAHVGQAGALGAWLNTIVCADTDEQAWAQRAQLEPHQSVISPEGLWLGPHWVRRRGEREGVDNLLARRQRRDSITATLGELDMQIEALDEALVVARQARDSSDEAIEQLRLDERRLNEARQQAALKESNLSTRLEHAQGRRNELSEELSSLAEQDEDIRLTLEAAREQWQVAMETVEANSARREQLAQRRNDARMTLGQYQAREAPLREQYSALELERQRLVTERQGLNNQRERSDEQRERLQEKCELLAEQLEELRAPGEETRETLEMLLDQRGRQEQTLNEHRDRSQHLAERMRTLEQQRQAHEHRLSELREALEKGRMDVQALSMKADTQDELLRDMEHDAALLAEQLPDSASIDDWHSELERTGERIKRLGAINLAAIEEYDQQAERRDYLEAQHGELTEALETLEKAIRKIDQETRVRFRQTFDDINAGFEALFPRVFGGGAAWLTLTGDDLLETGVAIMARPPGKKNSTIHLLSGGEKALTALSLVFAIFKLNPAPFCMLDEVDAPLDDANVGRYARLVKEMSDTVQFIYITHNKIAMEAADQLMGVTMQEPGVSRLVAVGVEQAAELAQA</sequence>
<dbReference type="NCBIfam" id="TIGR02168">
    <property type="entry name" value="SMC_prok_B"/>
    <property type="match status" value="1"/>
</dbReference>
<dbReference type="Proteomes" id="UP001165678">
    <property type="component" value="Unassembled WGS sequence"/>
</dbReference>
<evidence type="ECO:0000256" key="4">
    <source>
        <dbReference type="ARBA" id="ARBA00023054"/>
    </source>
</evidence>
<evidence type="ECO:0000313" key="10">
    <source>
        <dbReference type="Proteomes" id="UP001165678"/>
    </source>
</evidence>
<dbReference type="Gene3D" id="3.40.50.300">
    <property type="entry name" value="P-loop containing nucleotide triphosphate hydrolases"/>
    <property type="match status" value="2"/>
</dbReference>
<dbReference type="EMBL" id="JAPIVE010000001">
    <property type="protein sequence ID" value="MCX2522707.1"/>
    <property type="molecule type" value="Genomic_DNA"/>
</dbReference>
<dbReference type="AlphaFoldDB" id="A0AA41ZCC2"/>
<evidence type="ECO:0000256" key="3">
    <source>
        <dbReference type="ARBA" id="ARBA00022840"/>
    </source>
</evidence>
<dbReference type="InterPro" id="IPR024704">
    <property type="entry name" value="SMC"/>
</dbReference>
<dbReference type="InterPro" id="IPR027417">
    <property type="entry name" value="P-loop_NTPase"/>
</dbReference>
<dbReference type="GO" id="GO:0005524">
    <property type="term" value="F:ATP binding"/>
    <property type="evidence" value="ECO:0007669"/>
    <property type="project" value="UniProtKB-UniRule"/>
</dbReference>
<evidence type="ECO:0000256" key="6">
    <source>
        <dbReference type="HAMAP-Rule" id="MF_01894"/>
    </source>
</evidence>
<name>A0AA41ZCC2_9GAMM</name>
<evidence type="ECO:0000259" key="8">
    <source>
        <dbReference type="Pfam" id="PF02463"/>
    </source>
</evidence>
<dbReference type="GO" id="GO:0007062">
    <property type="term" value="P:sister chromatid cohesion"/>
    <property type="evidence" value="ECO:0007669"/>
    <property type="project" value="InterPro"/>
</dbReference>
<dbReference type="InterPro" id="IPR011890">
    <property type="entry name" value="SMC_prok"/>
</dbReference>
<proteinExistence type="inferred from homology"/>
<comment type="caution">
    <text evidence="9">The sequence shown here is derived from an EMBL/GenBank/DDBJ whole genome shotgun (WGS) entry which is preliminary data.</text>
</comment>
<dbReference type="GO" id="GO:0007059">
    <property type="term" value="P:chromosome segregation"/>
    <property type="evidence" value="ECO:0007669"/>
    <property type="project" value="UniProtKB-UniRule"/>
</dbReference>
<feature type="domain" description="RecF/RecN/SMC N-terminal" evidence="8">
    <location>
        <begin position="3"/>
        <end position="1148"/>
    </location>
</feature>
<keyword evidence="3 6" id="KW-0067">ATP-binding</keyword>
<dbReference type="CDD" id="cd03278">
    <property type="entry name" value="ABC_SMC_barmotin"/>
    <property type="match status" value="2"/>
</dbReference>
<dbReference type="GO" id="GO:0016887">
    <property type="term" value="F:ATP hydrolysis activity"/>
    <property type="evidence" value="ECO:0007669"/>
    <property type="project" value="InterPro"/>
</dbReference>
<dbReference type="SUPFAM" id="SSF52540">
    <property type="entry name" value="P-loop containing nucleoside triphosphate hydrolases"/>
    <property type="match status" value="1"/>
</dbReference>
<reference evidence="9" key="1">
    <citation type="submission" date="2022-11" db="EMBL/GenBank/DDBJ databases">
        <title>Larsenimonas rhizosphaerae sp. nov., isolated from a tidal mudflat.</title>
        <authorList>
            <person name="Lee S.D."/>
            <person name="Kim I.S."/>
        </authorList>
    </citation>
    <scope>NUCLEOTIDE SEQUENCE</scope>
    <source>
        <strain evidence="9">GH2-1</strain>
    </source>
</reference>
<gene>
    <name evidence="6 9" type="primary">smc</name>
    <name evidence="9" type="ORF">OQ287_00445</name>
</gene>
<protein>
    <recommendedName>
        <fullName evidence="6">Chromosome partition protein Smc</fullName>
    </recommendedName>
</protein>
<feature type="coiled-coil region" evidence="6">
    <location>
        <begin position="272"/>
        <end position="466"/>
    </location>
</feature>
<keyword evidence="1 6" id="KW-0963">Cytoplasm</keyword>
<comment type="similarity">
    <text evidence="6">Belongs to the SMC family.</text>
</comment>
<comment type="function">
    <text evidence="6">Required for chromosome condensation and partitioning.</text>
</comment>
<evidence type="ECO:0000256" key="5">
    <source>
        <dbReference type="ARBA" id="ARBA00023125"/>
    </source>
</evidence>